<sequence>MTVHLVSVLGGDVTVVPQMIEHYRGLGIESFHLVRHAESAGSEVYERTAEIVEEAGLKLARTHVGPWDEDLNSRLIQEAMDERRDDWFVVADLDEFQLYDRPLPDLLAWCEREGYDLVEGCYLDRLGRDGSFPEVLPGPLWEQFPLAGMLSFPLLGATPTKVTAARGGIRLEHGHHRALNGRAVPHREVYAQVHHFKWNDSVVSRMRRRKDKFQSGEWKLVFPTVVGEVLRFLDHLAAHGGRIDVSEPLFMFHPCGDSFADYPHWAEAVRQVHTCWPANW</sequence>
<dbReference type="RefSeq" id="WP_344967433.1">
    <property type="nucleotide sequence ID" value="NZ_BAAAVI010000002.1"/>
</dbReference>
<evidence type="ECO:0000313" key="2">
    <source>
        <dbReference type="Proteomes" id="UP001500831"/>
    </source>
</evidence>
<reference evidence="2" key="1">
    <citation type="journal article" date="2019" name="Int. J. Syst. Evol. Microbiol.">
        <title>The Global Catalogue of Microorganisms (GCM) 10K type strain sequencing project: providing services to taxonomists for standard genome sequencing and annotation.</title>
        <authorList>
            <consortium name="The Broad Institute Genomics Platform"/>
            <consortium name="The Broad Institute Genome Sequencing Center for Infectious Disease"/>
            <person name="Wu L."/>
            <person name="Ma J."/>
        </authorList>
    </citation>
    <scope>NUCLEOTIDE SEQUENCE [LARGE SCALE GENOMIC DNA]</scope>
    <source>
        <strain evidence="2">JCM 6242</strain>
    </source>
</reference>
<keyword evidence="2" id="KW-1185">Reference proteome</keyword>
<protein>
    <recommendedName>
        <fullName evidence="3">Glycosyltransferase family 2 protein</fullName>
    </recommendedName>
</protein>
<organism evidence="1 2">
    <name type="scientific">Streptosporangium fragile</name>
    <dbReference type="NCBI Taxonomy" id="46186"/>
    <lineage>
        <taxon>Bacteria</taxon>
        <taxon>Bacillati</taxon>
        <taxon>Actinomycetota</taxon>
        <taxon>Actinomycetes</taxon>
        <taxon>Streptosporangiales</taxon>
        <taxon>Streptosporangiaceae</taxon>
        <taxon>Streptosporangium</taxon>
    </lineage>
</organism>
<dbReference type="Proteomes" id="UP001500831">
    <property type="component" value="Unassembled WGS sequence"/>
</dbReference>
<name>A0ABP6I6A2_9ACTN</name>
<gene>
    <name evidence="1" type="ORF">GCM10010517_05540</name>
</gene>
<evidence type="ECO:0000313" key="1">
    <source>
        <dbReference type="EMBL" id="GAA2848295.1"/>
    </source>
</evidence>
<proteinExistence type="predicted"/>
<accession>A0ABP6I6A2</accession>
<dbReference type="EMBL" id="BAAAVI010000002">
    <property type="protein sequence ID" value="GAA2848295.1"/>
    <property type="molecule type" value="Genomic_DNA"/>
</dbReference>
<comment type="caution">
    <text evidence="1">The sequence shown here is derived from an EMBL/GenBank/DDBJ whole genome shotgun (WGS) entry which is preliminary data.</text>
</comment>
<evidence type="ECO:0008006" key="3">
    <source>
        <dbReference type="Google" id="ProtNLM"/>
    </source>
</evidence>